<accession>X1T5A5</accession>
<comment type="caution">
    <text evidence="1">The sequence shown here is derived from an EMBL/GenBank/DDBJ whole genome shotgun (WGS) entry which is preliminary data.</text>
</comment>
<evidence type="ECO:0000313" key="1">
    <source>
        <dbReference type="EMBL" id="GAI75219.1"/>
    </source>
</evidence>
<name>X1T5A5_9ZZZZ</name>
<dbReference type="EMBL" id="BARW01010354">
    <property type="protein sequence ID" value="GAI75219.1"/>
    <property type="molecule type" value="Genomic_DNA"/>
</dbReference>
<reference evidence="1" key="1">
    <citation type="journal article" date="2014" name="Front. Microbiol.">
        <title>High frequency of phylogenetically diverse reductive dehalogenase-homologous genes in deep subseafloor sedimentary metagenomes.</title>
        <authorList>
            <person name="Kawai M."/>
            <person name="Futagami T."/>
            <person name="Toyoda A."/>
            <person name="Takaki Y."/>
            <person name="Nishi S."/>
            <person name="Hori S."/>
            <person name="Arai W."/>
            <person name="Tsubouchi T."/>
            <person name="Morono Y."/>
            <person name="Uchiyama I."/>
            <person name="Ito T."/>
            <person name="Fujiyama A."/>
            <person name="Inagaki F."/>
            <person name="Takami H."/>
        </authorList>
    </citation>
    <scope>NUCLEOTIDE SEQUENCE</scope>
    <source>
        <strain evidence="1">Expedition CK06-06</strain>
    </source>
</reference>
<dbReference type="AlphaFoldDB" id="X1T5A5"/>
<organism evidence="1">
    <name type="scientific">marine sediment metagenome</name>
    <dbReference type="NCBI Taxonomy" id="412755"/>
    <lineage>
        <taxon>unclassified sequences</taxon>
        <taxon>metagenomes</taxon>
        <taxon>ecological metagenomes</taxon>
    </lineage>
</organism>
<sequence length="111" mass="11393">MSFTVDGAAAAGFGAEVASGVLAVSFPKGIRILAVKQATGVAVANDAEWTLWVDYASTGQVFPAVHTDPVNDGGVKLGPSGITVRPGGVIQMAWVQAVAQANIVSVYYEWA</sequence>
<gene>
    <name evidence="1" type="ORF">S12H4_20416</name>
</gene>
<proteinExistence type="predicted"/>
<protein>
    <submittedName>
        <fullName evidence="1">Uncharacterized protein</fullName>
    </submittedName>
</protein>